<evidence type="ECO:0000259" key="9">
    <source>
        <dbReference type="PROSITE" id="PS50110"/>
    </source>
</evidence>
<keyword evidence="4" id="KW-0805">Transcription regulation</keyword>
<dbReference type="CDD" id="cd17625">
    <property type="entry name" value="REC_OmpR_DrrD-like"/>
    <property type="match status" value="1"/>
</dbReference>
<dbReference type="PROSITE" id="PS50110">
    <property type="entry name" value="RESPONSE_REGULATORY"/>
    <property type="match status" value="1"/>
</dbReference>
<feature type="domain" description="OmpR/PhoB-type" evidence="10">
    <location>
        <begin position="125"/>
        <end position="223"/>
    </location>
</feature>
<dbReference type="InterPro" id="IPR011006">
    <property type="entry name" value="CheY-like_superfamily"/>
</dbReference>
<keyword evidence="2 7" id="KW-0597">Phosphoprotein</keyword>
<dbReference type="GO" id="GO:0005829">
    <property type="term" value="C:cytosol"/>
    <property type="evidence" value="ECO:0007669"/>
    <property type="project" value="TreeGrafter"/>
</dbReference>
<feature type="domain" description="Response regulatory" evidence="9">
    <location>
        <begin position="2"/>
        <end position="116"/>
    </location>
</feature>
<dbReference type="Proteomes" id="UP000180057">
    <property type="component" value="Unassembled WGS sequence"/>
</dbReference>
<dbReference type="AlphaFoldDB" id="A0A1S2MAF7"/>
<comment type="caution">
    <text evidence="11">The sequence shown here is derived from an EMBL/GenBank/DDBJ whole genome shotgun (WGS) entry which is preliminary data.</text>
</comment>
<proteinExistence type="predicted"/>
<protein>
    <submittedName>
        <fullName evidence="11">DNA-binding response regulator</fullName>
    </submittedName>
</protein>
<dbReference type="EMBL" id="MLQS01000008">
    <property type="protein sequence ID" value="OIJ20695.1"/>
    <property type="molecule type" value="Genomic_DNA"/>
</dbReference>
<evidence type="ECO:0000256" key="3">
    <source>
        <dbReference type="ARBA" id="ARBA00023012"/>
    </source>
</evidence>
<keyword evidence="5 8" id="KW-0238">DNA-binding</keyword>
<evidence type="ECO:0000256" key="4">
    <source>
        <dbReference type="ARBA" id="ARBA00023015"/>
    </source>
</evidence>
<dbReference type="Pfam" id="PF00072">
    <property type="entry name" value="Response_reg"/>
    <property type="match status" value="1"/>
</dbReference>
<sequence>MRILMVEDEKNMAEAIQQVLKKNNYTVDLAFDGEYGLDCGLSGIYDTIILDIMLPKMDGISILQQLRSNNVATPVILLTAKGETEDKVRGLNCGADDYLAKPFQMEELLARLRALGRRKGEIHFDNILRFKDIEFNPNTLDLRCKDRSFRLTLKEGQLLELLLKRSGMVLPTTAVIEKLWGFETEKEDSHVQVYVSFLRKKLTQLKSIVKIKALRGAGYYLTVPEDGKKDV</sequence>
<evidence type="ECO:0000259" key="10">
    <source>
        <dbReference type="PROSITE" id="PS51755"/>
    </source>
</evidence>
<evidence type="ECO:0000256" key="8">
    <source>
        <dbReference type="PROSITE-ProRule" id="PRU01091"/>
    </source>
</evidence>
<name>A0A1S2MAF7_9BACI</name>
<dbReference type="FunFam" id="3.40.50.2300:FF:000002">
    <property type="entry name" value="DNA-binding response regulator PhoP"/>
    <property type="match status" value="1"/>
</dbReference>
<dbReference type="CDD" id="cd00383">
    <property type="entry name" value="trans_reg_C"/>
    <property type="match status" value="1"/>
</dbReference>
<dbReference type="RefSeq" id="WP_071389324.1">
    <property type="nucleotide sequence ID" value="NZ_MLQS01000008.1"/>
</dbReference>
<dbReference type="SUPFAM" id="SSF46894">
    <property type="entry name" value="C-terminal effector domain of the bipartite response regulators"/>
    <property type="match status" value="1"/>
</dbReference>
<dbReference type="InterPro" id="IPR016032">
    <property type="entry name" value="Sig_transdc_resp-reg_C-effctor"/>
</dbReference>
<evidence type="ECO:0000313" key="12">
    <source>
        <dbReference type="Proteomes" id="UP000180057"/>
    </source>
</evidence>
<feature type="DNA-binding region" description="OmpR/PhoB-type" evidence="8">
    <location>
        <begin position="125"/>
        <end position="223"/>
    </location>
</feature>
<comment type="subcellular location">
    <subcellularLocation>
        <location evidence="1">Cytoplasm</location>
    </subcellularLocation>
</comment>
<dbReference type="Gene3D" id="1.10.10.10">
    <property type="entry name" value="Winged helix-like DNA-binding domain superfamily/Winged helix DNA-binding domain"/>
    <property type="match status" value="1"/>
</dbReference>
<dbReference type="GO" id="GO:0000976">
    <property type="term" value="F:transcription cis-regulatory region binding"/>
    <property type="evidence" value="ECO:0007669"/>
    <property type="project" value="TreeGrafter"/>
</dbReference>
<dbReference type="InterPro" id="IPR001789">
    <property type="entry name" value="Sig_transdc_resp-reg_receiver"/>
</dbReference>
<dbReference type="GO" id="GO:0006355">
    <property type="term" value="P:regulation of DNA-templated transcription"/>
    <property type="evidence" value="ECO:0007669"/>
    <property type="project" value="InterPro"/>
</dbReference>
<dbReference type="Pfam" id="PF00486">
    <property type="entry name" value="Trans_reg_C"/>
    <property type="match status" value="1"/>
</dbReference>
<reference evidence="11 12" key="1">
    <citation type="submission" date="2016-10" db="EMBL/GenBank/DDBJ databases">
        <title>Draft genome sequences of four alkaliphilic bacteria belonging to the Anaerobacillus genus.</title>
        <authorList>
            <person name="Bassil N.M."/>
            <person name="Lloyd J.R."/>
        </authorList>
    </citation>
    <scope>NUCLEOTIDE SEQUENCE [LARGE SCALE GENOMIC DNA]</scope>
    <source>
        <strain evidence="11 12">DSM 22531</strain>
    </source>
</reference>
<evidence type="ECO:0000256" key="5">
    <source>
        <dbReference type="ARBA" id="ARBA00023125"/>
    </source>
</evidence>
<dbReference type="GO" id="GO:0032993">
    <property type="term" value="C:protein-DNA complex"/>
    <property type="evidence" value="ECO:0007669"/>
    <property type="project" value="TreeGrafter"/>
</dbReference>
<dbReference type="GO" id="GO:0000156">
    <property type="term" value="F:phosphorelay response regulator activity"/>
    <property type="evidence" value="ECO:0007669"/>
    <property type="project" value="TreeGrafter"/>
</dbReference>
<dbReference type="OrthoDB" id="9790442at2"/>
<dbReference type="InterPro" id="IPR036388">
    <property type="entry name" value="WH-like_DNA-bd_sf"/>
</dbReference>
<evidence type="ECO:0000256" key="7">
    <source>
        <dbReference type="PROSITE-ProRule" id="PRU00169"/>
    </source>
</evidence>
<feature type="modified residue" description="4-aspartylphosphate" evidence="7">
    <location>
        <position position="51"/>
    </location>
</feature>
<dbReference type="SUPFAM" id="SSF52172">
    <property type="entry name" value="CheY-like"/>
    <property type="match status" value="1"/>
</dbReference>
<evidence type="ECO:0000256" key="6">
    <source>
        <dbReference type="ARBA" id="ARBA00023163"/>
    </source>
</evidence>
<dbReference type="Gene3D" id="6.10.250.690">
    <property type="match status" value="1"/>
</dbReference>
<dbReference type="PROSITE" id="PS51755">
    <property type="entry name" value="OMPR_PHOB"/>
    <property type="match status" value="1"/>
</dbReference>
<keyword evidence="3" id="KW-0902">Two-component regulatory system</keyword>
<accession>A0A1S2MAF7</accession>
<evidence type="ECO:0000256" key="2">
    <source>
        <dbReference type="ARBA" id="ARBA00022553"/>
    </source>
</evidence>
<organism evidence="11 12">
    <name type="scientific">Anaerobacillus alkalidiazotrophicus</name>
    <dbReference type="NCBI Taxonomy" id="472963"/>
    <lineage>
        <taxon>Bacteria</taxon>
        <taxon>Bacillati</taxon>
        <taxon>Bacillota</taxon>
        <taxon>Bacilli</taxon>
        <taxon>Bacillales</taxon>
        <taxon>Bacillaceae</taxon>
        <taxon>Anaerobacillus</taxon>
    </lineage>
</organism>
<keyword evidence="12" id="KW-1185">Reference proteome</keyword>
<dbReference type="STRING" id="472963.BKP45_08610"/>
<dbReference type="PANTHER" id="PTHR48111:SF22">
    <property type="entry name" value="REGULATOR OF RPOS"/>
    <property type="match status" value="1"/>
</dbReference>
<keyword evidence="6" id="KW-0804">Transcription</keyword>
<evidence type="ECO:0000256" key="1">
    <source>
        <dbReference type="ARBA" id="ARBA00004496"/>
    </source>
</evidence>
<dbReference type="SMART" id="SM00448">
    <property type="entry name" value="REC"/>
    <property type="match status" value="1"/>
</dbReference>
<evidence type="ECO:0000313" key="11">
    <source>
        <dbReference type="EMBL" id="OIJ20695.1"/>
    </source>
</evidence>
<dbReference type="SMART" id="SM00862">
    <property type="entry name" value="Trans_reg_C"/>
    <property type="match status" value="1"/>
</dbReference>
<dbReference type="Gene3D" id="3.40.50.2300">
    <property type="match status" value="1"/>
</dbReference>
<dbReference type="InterPro" id="IPR039420">
    <property type="entry name" value="WalR-like"/>
</dbReference>
<dbReference type="InterPro" id="IPR001867">
    <property type="entry name" value="OmpR/PhoB-type_DNA-bd"/>
</dbReference>
<dbReference type="PANTHER" id="PTHR48111">
    <property type="entry name" value="REGULATOR OF RPOS"/>
    <property type="match status" value="1"/>
</dbReference>
<gene>
    <name evidence="11" type="ORF">BKP45_08610</name>
</gene>